<organism evidence="1 2">
    <name type="scientific">Candidatus Falkowbacteria bacterium RIFOXYA2_FULL_47_19</name>
    <dbReference type="NCBI Taxonomy" id="1797994"/>
    <lineage>
        <taxon>Bacteria</taxon>
        <taxon>Candidatus Falkowiibacteriota</taxon>
    </lineage>
</organism>
<comment type="caution">
    <text evidence="1">The sequence shown here is derived from an EMBL/GenBank/DDBJ whole genome shotgun (WGS) entry which is preliminary data.</text>
</comment>
<sequence>MENGVSFICDLSVDREWEEFKKQLTLNEYRYFIISIDLSKEFLTRLYKSKDYLESLKIIDKIINDHDIFLNTYNNDIALHISDDDFKVRCKISYQETKKWIKNK</sequence>
<reference evidence="1 2" key="1">
    <citation type="journal article" date="2016" name="Nat. Commun.">
        <title>Thousands of microbial genomes shed light on interconnected biogeochemical processes in an aquifer system.</title>
        <authorList>
            <person name="Anantharaman K."/>
            <person name="Brown C.T."/>
            <person name="Hug L.A."/>
            <person name="Sharon I."/>
            <person name="Castelle C.J."/>
            <person name="Probst A.J."/>
            <person name="Thomas B.C."/>
            <person name="Singh A."/>
            <person name="Wilkins M.J."/>
            <person name="Karaoz U."/>
            <person name="Brodie E.L."/>
            <person name="Williams K.H."/>
            <person name="Hubbard S.S."/>
            <person name="Banfield J.F."/>
        </authorList>
    </citation>
    <scope>NUCLEOTIDE SEQUENCE [LARGE SCALE GENOMIC DNA]</scope>
</reference>
<protein>
    <submittedName>
        <fullName evidence="1">Uncharacterized protein</fullName>
    </submittedName>
</protein>
<proteinExistence type="predicted"/>
<evidence type="ECO:0000313" key="1">
    <source>
        <dbReference type="EMBL" id="OGF25742.1"/>
    </source>
</evidence>
<dbReference type="EMBL" id="MFGB01000020">
    <property type="protein sequence ID" value="OGF25742.1"/>
    <property type="molecule type" value="Genomic_DNA"/>
</dbReference>
<dbReference type="AlphaFoldDB" id="A0A1F5SGJ9"/>
<gene>
    <name evidence="1" type="ORF">A2227_00880</name>
</gene>
<dbReference type="Proteomes" id="UP000178367">
    <property type="component" value="Unassembled WGS sequence"/>
</dbReference>
<evidence type="ECO:0000313" key="2">
    <source>
        <dbReference type="Proteomes" id="UP000178367"/>
    </source>
</evidence>
<name>A0A1F5SGJ9_9BACT</name>
<accession>A0A1F5SGJ9</accession>